<dbReference type="PANTHER" id="PTHR34698:SF2">
    <property type="entry name" value="5-OXOPROLINASE SUBUNIT B"/>
    <property type="match status" value="1"/>
</dbReference>
<sequence length="226" mass="25331">MSKLEIHFELVGETCACLQARPERGLNYTTPDLDLQRKIWHLAQQLRQQYSCRDIVPGMNNLTVIFDPSQDEGELWLSRLRQHWNEAKATNFQQRRIVIPTHYGGDHGPDLQVVAEHAELSPHEVVRLHSEAHYTVYFLGFQPGFAYMGGLPQRLTCPRRAEPRLLVPAGSVGIGGSQTGIYPSQSPGGWQLIAWTSITLFDPSLAAPSLLMPGDLVRFSVESCDV</sequence>
<protein>
    <submittedName>
        <fullName evidence="5">5-oxoprolinase subunit PxpB</fullName>
        <ecNumber evidence="5">3.5.2.9</ecNumber>
    </submittedName>
</protein>
<evidence type="ECO:0000256" key="2">
    <source>
        <dbReference type="ARBA" id="ARBA00022801"/>
    </source>
</evidence>
<gene>
    <name evidence="5" type="primary">pxpB</name>
    <name evidence="5" type="ORF">RF679_15245</name>
</gene>
<dbReference type="InterPro" id="IPR029000">
    <property type="entry name" value="Cyclophilin-like_dom_sf"/>
</dbReference>
<dbReference type="EMBL" id="CP133720">
    <property type="protein sequence ID" value="WMW79987.1"/>
    <property type="molecule type" value="Genomic_DNA"/>
</dbReference>
<dbReference type="EC" id="3.5.2.9" evidence="5"/>
<accession>A0ABY9RFI2</accession>
<dbReference type="RefSeq" id="WP_309481480.1">
    <property type="nucleotide sequence ID" value="NZ_CP133720.1"/>
</dbReference>
<dbReference type="SUPFAM" id="SSF50891">
    <property type="entry name" value="Cyclophilin-like"/>
    <property type="match status" value="1"/>
</dbReference>
<evidence type="ECO:0000256" key="3">
    <source>
        <dbReference type="ARBA" id="ARBA00022840"/>
    </source>
</evidence>
<dbReference type="SUPFAM" id="SSF160467">
    <property type="entry name" value="PH0987 N-terminal domain-like"/>
    <property type="match status" value="1"/>
</dbReference>
<reference evidence="5" key="1">
    <citation type="submission" date="2023-09" db="EMBL/GenBank/DDBJ databases">
        <title>Undibacterium sp. 20NA77.5 isolated from freshwater.</title>
        <authorList>
            <person name="Le V."/>
            <person name="Ko S.-R."/>
            <person name="Ahn C.-Y."/>
            <person name="Oh H.-M."/>
        </authorList>
    </citation>
    <scope>NUCLEOTIDE SEQUENCE</scope>
    <source>
        <strain evidence="5">20NA77.5</strain>
    </source>
</reference>
<evidence type="ECO:0000259" key="4">
    <source>
        <dbReference type="SMART" id="SM00796"/>
    </source>
</evidence>
<name>A0ABY9RFI2_9BURK</name>
<proteinExistence type="predicted"/>
<dbReference type="InterPro" id="IPR003833">
    <property type="entry name" value="CT_C_D"/>
</dbReference>
<dbReference type="Gene3D" id="2.40.100.10">
    <property type="entry name" value="Cyclophilin-like"/>
    <property type="match status" value="1"/>
</dbReference>
<dbReference type="Pfam" id="PF02682">
    <property type="entry name" value="CT_C_D"/>
    <property type="match status" value="1"/>
</dbReference>
<evidence type="ECO:0000313" key="6">
    <source>
        <dbReference type="Proteomes" id="UP001181355"/>
    </source>
</evidence>
<feature type="domain" description="Carboxyltransferase" evidence="4">
    <location>
        <begin position="6"/>
        <end position="211"/>
    </location>
</feature>
<keyword evidence="6" id="KW-1185">Reference proteome</keyword>
<organism evidence="5 6">
    <name type="scientific">Undibacterium cyanobacteriorum</name>
    <dbReference type="NCBI Taxonomy" id="3073561"/>
    <lineage>
        <taxon>Bacteria</taxon>
        <taxon>Pseudomonadati</taxon>
        <taxon>Pseudomonadota</taxon>
        <taxon>Betaproteobacteria</taxon>
        <taxon>Burkholderiales</taxon>
        <taxon>Oxalobacteraceae</taxon>
        <taxon>Undibacterium</taxon>
    </lineage>
</organism>
<dbReference type="NCBIfam" id="TIGR00370">
    <property type="entry name" value="5-oxoprolinase subunit PxpB"/>
    <property type="match status" value="1"/>
</dbReference>
<dbReference type="GO" id="GO:0017168">
    <property type="term" value="F:5-oxoprolinase (ATP-hydrolyzing) activity"/>
    <property type="evidence" value="ECO:0007669"/>
    <property type="project" value="UniProtKB-EC"/>
</dbReference>
<keyword evidence="3" id="KW-0067">ATP-binding</keyword>
<dbReference type="InterPro" id="IPR010016">
    <property type="entry name" value="PxpB"/>
</dbReference>
<keyword evidence="1" id="KW-0547">Nucleotide-binding</keyword>
<dbReference type="Proteomes" id="UP001181355">
    <property type="component" value="Chromosome"/>
</dbReference>
<evidence type="ECO:0000313" key="5">
    <source>
        <dbReference type="EMBL" id="WMW79987.1"/>
    </source>
</evidence>
<dbReference type="PANTHER" id="PTHR34698">
    <property type="entry name" value="5-OXOPROLINASE SUBUNIT B"/>
    <property type="match status" value="1"/>
</dbReference>
<dbReference type="SMART" id="SM00796">
    <property type="entry name" value="AHS1"/>
    <property type="match status" value="1"/>
</dbReference>
<keyword evidence="2 5" id="KW-0378">Hydrolase</keyword>
<evidence type="ECO:0000256" key="1">
    <source>
        <dbReference type="ARBA" id="ARBA00022741"/>
    </source>
</evidence>